<proteinExistence type="inferred from homology"/>
<comment type="caution">
    <text evidence="2">The sequence shown here is derived from an EMBL/GenBank/DDBJ whole genome shotgun (WGS) entry which is preliminary data.</text>
</comment>
<sequence length="212" mass="23459">MNRDMPFDRYFLFLLSFHTALLISSNAAGSKIFALPFGFSASATVISYMASFIILDSAAELYGKVYSRMMISLGLTALIVSVVVFELAIALPPASFWTGQQSFETTLGSSWRIVAGGWASYIISQNLDLWTFFMIKKHYPESGLWLRALLSTLLGQFLDTIIFIVIAFAGTAPIFDLIFGQYFVKVVMAGISLPLVLLMVHIGRLQIKKPSS</sequence>
<dbReference type="PANTHER" id="PTHR34300">
    <property type="entry name" value="QUEUOSINE PRECURSOR TRANSPORTER-RELATED"/>
    <property type="match status" value="1"/>
</dbReference>
<feature type="transmembrane region" description="Helical" evidence="1">
    <location>
        <begin position="144"/>
        <end position="170"/>
    </location>
</feature>
<keyword evidence="1" id="KW-0813">Transport</keyword>
<keyword evidence="3" id="KW-1185">Reference proteome</keyword>
<keyword evidence="1" id="KW-0997">Cell inner membrane</keyword>
<feature type="transmembrane region" description="Helical" evidence="1">
    <location>
        <begin position="182"/>
        <end position="202"/>
    </location>
</feature>
<dbReference type="NCBIfam" id="TIGR00697">
    <property type="entry name" value="queuosine precursor transporter"/>
    <property type="match status" value="1"/>
</dbReference>
<dbReference type="EMBL" id="JACHOP010000016">
    <property type="protein sequence ID" value="MBB5758672.1"/>
    <property type="molecule type" value="Genomic_DNA"/>
</dbReference>
<feature type="transmembrane region" description="Helical" evidence="1">
    <location>
        <begin position="71"/>
        <end position="91"/>
    </location>
</feature>
<dbReference type="Pfam" id="PF02592">
    <property type="entry name" value="Vut_1"/>
    <property type="match status" value="1"/>
</dbReference>
<dbReference type="RefSeq" id="WP_183571306.1">
    <property type="nucleotide sequence ID" value="NZ_JACHOP010000016.1"/>
</dbReference>
<comment type="subcellular location">
    <subcellularLocation>
        <location evidence="1">Cell inner membrane</location>
        <topology evidence="1">Multi-pass membrane protein</topology>
    </subcellularLocation>
</comment>
<organism evidence="2 3">
    <name type="scientific">Methylorubrum rhodinum</name>
    <dbReference type="NCBI Taxonomy" id="29428"/>
    <lineage>
        <taxon>Bacteria</taxon>
        <taxon>Pseudomonadati</taxon>
        <taxon>Pseudomonadota</taxon>
        <taxon>Alphaproteobacteria</taxon>
        <taxon>Hyphomicrobiales</taxon>
        <taxon>Methylobacteriaceae</taxon>
        <taxon>Methylorubrum</taxon>
    </lineage>
</organism>
<dbReference type="HAMAP" id="MF_02088">
    <property type="entry name" value="Q_prec_transport"/>
    <property type="match status" value="1"/>
</dbReference>
<reference evidence="2 3" key="1">
    <citation type="submission" date="2020-08" db="EMBL/GenBank/DDBJ databases">
        <title>Genomic Encyclopedia of Type Strains, Phase IV (KMG-IV): sequencing the most valuable type-strain genomes for metagenomic binning, comparative biology and taxonomic classification.</title>
        <authorList>
            <person name="Goeker M."/>
        </authorList>
    </citation>
    <scope>NUCLEOTIDE SEQUENCE [LARGE SCALE GENOMIC DNA]</scope>
    <source>
        <strain evidence="2 3">DSM 2163</strain>
    </source>
</reference>
<dbReference type="GO" id="GO:0005886">
    <property type="term" value="C:plasma membrane"/>
    <property type="evidence" value="ECO:0007669"/>
    <property type="project" value="UniProtKB-SubCell"/>
</dbReference>
<keyword evidence="1" id="KW-0472">Membrane</keyword>
<dbReference type="AlphaFoldDB" id="A0A840ZKN7"/>
<gene>
    <name evidence="2" type="ORF">HNR00_003395</name>
</gene>
<dbReference type="GO" id="GO:0022857">
    <property type="term" value="F:transmembrane transporter activity"/>
    <property type="evidence" value="ECO:0007669"/>
    <property type="project" value="UniProtKB-UniRule"/>
</dbReference>
<dbReference type="InterPro" id="IPR003744">
    <property type="entry name" value="YhhQ"/>
</dbReference>
<evidence type="ECO:0000313" key="2">
    <source>
        <dbReference type="EMBL" id="MBB5758672.1"/>
    </source>
</evidence>
<accession>A0A840ZKN7</accession>
<protein>
    <recommendedName>
        <fullName evidence="1">Probable queuosine precursor transporter</fullName>
        <shortName evidence="1">Q precursor transporter</shortName>
    </recommendedName>
</protein>
<dbReference type="Proteomes" id="UP000583454">
    <property type="component" value="Unassembled WGS sequence"/>
</dbReference>
<feature type="transmembrane region" description="Helical" evidence="1">
    <location>
        <begin position="37"/>
        <end position="59"/>
    </location>
</feature>
<keyword evidence="1" id="KW-1133">Transmembrane helix</keyword>
<comment type="function">
    <text evidence="1">Involved in the import of queuosine (Q) precursors, required for Q precursor salvage.</text>
</comment>
<evidence type="ECO:0000256" key="1">
    <source>
        <dbReference type="HAMAP-Rule" id="MF_02088"/>
    </source>
</evidence>
<name>A0A840ZKN7_9HYPH</name>
<comment type="similarity">
    <text evidence="1">Belongs to the vitamin uptake transporter (VUT/ECF) (TC 2.A.88) family. Q precursor transporter subfamily.</text>
</comment>
<keyword evidence="1" id="KW-1003">Cell membrane</keyword>
<evidence type="ECO:0000313" key="3">
    <source>
        <dbReference type="Proteomes" id="UP000583454"/>
    </source>
</evidence>
<dbReference type="PANTHER" id="PTHR34300:SF2">
    <property type="entry name" value="QUEUOSINE PRECURSOR TRANSPORTER-RELATED"/>
    <property type="match status" value="1"/>
</dbReference>
<keyword evidence="1" id="KW-0812">Transmembrane</keyword>